<gene>
    <name evidence="1" type="ORF">D5086_033558</name>
</gene>
<accession>A0ACC4AH66</accession>
<dbReference type="EMBL" id="RCHU02000019">
    <property type="protein sequence ID" value="KAL3565512.1"/>
    <property type="molecule type" value="Genomic_DNA"/>
</dbReference>
<sequence>MDCISAGKKGNYGGVRVVGGSETVRGDGGERRLLVHHGFSIVVISEDHPFLLGANCYHHGRSAEAAWATTRTMYRFKGRKSSYALIRALVYPVFLKLPYTAVILAEHIQHCSRRRLCLNTRRDSLFKHGRGSKFRSDSNWHHAFSPEFYWEESNLGNESKGLSPFRPDLLAFSSYNSTLH</sequence>
<evidence type="ECO:0000313" key="1">
    <source>
        <dbReference type="EMBL" id="KAL3565512.1"/>
    </source>
</evidence>
<reference evidence="1 2" key="1">
    <citation type="journal article" date="2024" name="Plant Biotechnol. J.">
        <title>Genome and CRISPR/Cas9 system of a widespread forest tree (Populus alba) in the world.</title>
        <authorList>
            <person name="Liu Y.J."/>
            <person name="Jiang P.F."/>
            <person name="Han X.M."/>
            <person name="Li X.Y."/>
            <person name="Wang H.M."/>
            <person name="Wang Y.J."/>
            <person name="Wang X.X."/>
            <person name="Zeng Q.Y."/>
        </authorList>
    </citation>
    <scope>NUCLEOTIDE SEQUENCE [LARGE SCALE GENOMIC DNA]</scope>
    <source>
        <strain evidence="2">cv. PAL-ZL1</strain>
    </source>
</reference>
<dbReference type="Proteomes" id="UP000309997">
    <property type="component" value="Unassembled WGS sequence"/>
</dbReference>
<keyword evidence="2" id="KW-1185">Reference proteome</keyword>
<comment type="caution">
    <text evidence="1">The sequence shown here is derived from an EMBL/GenBank/DDBJ whole genome shotgun (WGS) entry which is preliminary data.</text>
</comment>
<evidence type="ECO:0000313" key="2">
    <source>
        <dbReference type="Proteomes" id="UP000309997"/>
    </source>
</evidence>
<proteinExistence type="predicted"/>
<protein>
    <submittedName>
        <fullName evidence="1">Uncharacterized protein</fullName>
    </submittedName>
</protein>
<name>A0ACC4AH66_POPAL</name>
<organism evidence="1 2">
    <name type="scientific">Populus alba</name>
    <name type="common">White poplar</name>
    <dbReference type="NCBI Taxonomy" id="43335"/>
    <lineage>
        <taxon>Eukaryota</taxon>
        <taxon>Viridiplantae</taxon>
        <taxon>Streptophyta</taxon>
        <taxon>Embryophyta</taxon>
        <taxon>Tracheophyta</taxon>
        <taxon>Spermatophyta</taxon>
        <taxon>Magnoliopsida</taxon>
        <taxon>eudicotyledons</taxon>
        <taxon>Gunneridae</taxon>
        <taxon>Pentapetalae</taxon>
        <taxon>rosids</taxon>
        <taxon>fabids</taxon>
        <taxon>Malpighiales</taxon>
        <taxon>Salicaceae</taxon>
        <taxon>Saliceae</taxon>
        <taxon>Populus</taxon>
    </lineage>
</organism>